<evidence type="ECO:0000313" key="4">
    <source>
        <dbReference type="Proteomes" id="UP000019184"/>
    </source>
</evidence>
<dbReference type="AlphaFoldDB" id="A0A7U7G7P8"/>
<evidence type="ECO:0000259" key="1">
    <source>
        <dbReference type="Pfam" id="PF00534"/>
    </source>
</evidence>
<feature type="domain" description="Glycosyl transferase family 1" evidence="1">
    <location>
        <begin position="183"/>
        <end position="334"/>
    </location>
</feature>
<dbReference type="OrthoDB" id="5906768at2"/>
<dbReference type="InterPro" id="IPR050194">
    <property type="entry name" value="Glycosyltransferase_grp1"/>
</dbReference>
<dbReference type="GO" id="GO:0016757">
    <property type="term" value="F:glycosyltransferase activity"/>
    <property type="evidence" value="ECO:0007669"/>
    <property type="project" value="InterPro"/>
</dbReference>
<reference evidence="3 4" key="1">
    <citation type="journal article" date="2014" name="ISME J.">
        <title>Candidatus Competibacter-lineage genomes retrieved from metagenomes reveal functional metabolic diversity.</title>
        <authorList>
            <person name="McIlroy S.J."/>
            <person name="Albertsen M."/>
            <person name="Andresen E.K."/>
            <person name="Saunders A.M."/>
            <person name="Kristiansen R."/>
            <person name="Stokholm-Bjerregaard M."/>
            <person name="Nielsen K.L."/>
            <person name="Nielsen P.H."/>
        </authorList>
    </citation>
    <scope>NUCLEOTIDE SEQUENCE [LARGE SCALE GENOMIC DNA]</scope>
    <source>
        <strain evidence="3 4">Run_B_J11</strain>
    </source>
</reference>
<dbReference type="Gene3D" id="3.40.50.2000">
    <property type="entry name" value="Glycogen Phosphorylase B"/>
    <property type="match status" value="2"/>
</dbReference>
<organism evidence="3 4">
    <name type="scientific">Candidatus Contendobacter odensis Run_B_J11</name>
    <dbReference type="NCBI Taxonomy" id="1400861"/>
    <lineage>
        <taxon>Bacteria</taxon>
        <taxon>Pseudomonadati</taxon>
        <taxon>Pseudomonadota</taxon>
        <taxon>Gammaproteobacteria</taxon>
        <taxon>Candidatus Competibacteraceae</taxon>
        <taxon>Candidatus Contendibacter</taxon>
    </lineage>
</organism>
<comment type="caution">
    <text evidence="3">The sequence shown here is derived from an EMBL/GenBank/DDBJ whole genome shotgun (WGS) entry which is preliminary data.</text>
</comment>
<dbReference type="PANTHER" id="PTHR45947:SF3">
    <property type="entry name" value="SULFOQUINOVOSYL TRANSFERASE SQD2"/>
    <property type="match status" value="1"/>
</dbReference>
<gene>
    <name evidence="3" type="ORF">BN874_100032</name>
</gene>
<dbReference type="RefSeq" id="WP_034429974.1">
    <property type="nucleotide sequence ID" value="NZ_CBTK010000002.1"/>
</dbReference>
<dbReference type="Proteomes" id="UP000019184">
    <property type="component" value="Unassembled WGS sequence"/>
</dbReference>
<feature type="domain" description="Glycosyltransferase subfamily 4-like N-terminal" evidence="2">
    <location>
        <begin position="23"/>
        <end position="172"/>
    </location>
</feature>
<dbReference type="InterPro" id="IPR001296">
    <property type="entry name" value="Glyco_trans_1"/>
</dbReference>
<dbReference type="InterPro" id="IPR028098">
    <property type="entry name" value="Glyco_trans_4-like_N"/>
</dbReference>
<name>A0A7U7G7P8_9GAMM</name>
<keyword evidence="3" id="KW-0808">Transferase</keyword>
<dbReference type="SUPFAM" id="SSF53756">
    <property type="entry name" value="UDP-Glycosyltransferase/glycogen phosphorylase"/>
    <property type="match status" value="1"/>
</dbReference>
<accession>A0A7U7G7P8</accession>
<evidence type="ECO:0000259" key="2">
    <source>
        <dbReference type="Pfam" id="PF13439"/>
    </source>
</evidence>
<protein>
    <submittedName>
        <fullName evidence="3">Glycosyl transferase group 1</fullName>
    </submittedName>
</protein>
<dbReference type="PANTHER" id="PTHR45947">
    <property type="entry name" value="SULFOQUINOVOSYL TRANSFERASE SQD2"/>
    <property type="match status" value="1"/>
</dbReference>
<dbReference type="EMBL" id="CBTK010000002">
    <property type="protein sequence ID" value="CDH43079.1"/>
    <property type="molecule type" value="Genomic_DNA"/>
</dbReference>
<sequence>MADNPVFNHLPIALVGPLPPPSGGMANQTRQLARLLQESGLHVELVQVNLPYRPIWISQVPIIRAVFRLAPYLLKLWQVAGRVDLMHVMANSGWSWHLFVTPVVWIGWLRGVPVVINYHGGEAEFFFSRAWRWVRPTIVKADLVVVPSGFLEAIFARREIKTKIVPNIIDLQHFYPSEVQHDRELHLLVARNLEPIYDIATALMAFVLLKKNFPSAKLSVAGSGPLCFELGKLADRLGIAKSVTFTGRLDNAQMAELYRSVDLLLNPSLADNMPISLLEALACGVPIVSTNVGGIPCLVEEGQTALLVDPGDAEAMAKAATRILRDPVLAASLRLNGLALVQNYAWSKVQEQWFSAYAGVLQGKSRKQD</sequence>
<keyword evidence="4" id="KW-1185">Reference proteome</keyword>
<dbReference type="Pfam" id="PF13439">
    <property type="entry name" value="Glyco_transf_4"/>
    <property type="match status" value="1"/>
</dbReference>
<evidence type="ECO:0000313" key="3">
    <source>
        <dbReference type="EMBL" id="CDH43079.1"/>
    </source>
</evidence>
<dbReference type="Pfam" id="PF00534">
    <property type="entry name" value="Glycos_transf_1"/>
    <property type="match status" value="1"/>
</dbReference>
<proteinExistence type="predicted"/>
<dbReference type="CDD" id="cd03801">
    <property type="entry name" value="GT4_PimA-like"/>
    <property type="match status" value="1"/>
</dbReference>